<dbReference type="EMBL" id="VXIV02000393">
    <property type="protein sequence ID" value="KAF6038603.1"/>
    <property type="molecule type" value="Genomic_DNA"/>
</dbReference>
<dbReference type="PANTHER" id="PTHR10687">
    <property type="entry name" value="SECRETORY CARRIER-ASSOCIATED MEMBRANE PROTEIN SCAMP"/>
    <property type="match status" value="1"/>
</dbReference>
<keyword evidence="8" id="KW-1185">Reference proteome</keyword>
<protein>
    <recommendedName>
        <fullName evidence="5">Secretory carrier-associated membrane protein</fullName>
        <shortName evidence="5">Secretory carrier membrane protein</shortName>
    </recommendedName>
</protein>
<accession>A0A7J7KK23</accession>
<feature type="region of interest" description="Disordered" evidence="6">
    <location>
        <begin position="1"/>
        <end position="120"/>
    </location>
</feature>
<dbReference type="Pfam" id="PF04144">
    <property type="entry name" value="SCAMP"/>
    <property type="match status" value="1"/>
</dbReference>
<evidence type="ECO:0000313" key="8">
    <source>
        <dbReference type="Proteomes" id="UP000593567"/>
    </source>
</evidence>
<evidence type="ECO:0000256" key="2">
    <source>
        <dbReference type="ARBA" id="ARBA00022692"/>
    </source>
</evidence>
<evidence type="ECO:0000256" key="5">
    <source>
        <dbReference type="RuleBase" id="RU363122"/>
    </source>
</evidence>
<keyword evidence="3 5" id="KW-1133">Transmembrane helix</keyword>
<proteinExistence type="inferred from homology"/>
<dbReference type="GO" id="GO:0055038">
    <property type="term" value="C:recycling endosome membrane"/>
    <property type="evidence" value="ECO:0007669"/>
    <property type="project" value="TreeGrafter"/>
</dbReference>
<evidence type="ECO:0000256" key="4">
    <source>
        <dbReference type="ARBA" id="ARBA00023136"/>
    </source>
</evidence>
<feature type="transmembrane region" description="Helical" evidence="5">
    <location>
        <begin position="268"/>
        <end position="291"/>
    </location>
</feature>
<organism evidence="7 8">
    <name type="scientific">Bugula neritina</name>
    <name type="common">Brown bryozoan</name>
    <name type="synonym">Sertularia neritina</name>
    <dbReference type="NCBI Taxonomy" id="10212"/>
    <lineage>
        <taxon>Eukaryota</taxon>
        <taxon>Metazoa</taxon>
        <taxon>Spiralia</taxon>
        <taxon>Lophotrochozoa</taxon>
        <taxon>Bryozoa</taxon>
        <taxon>Gymnolaemata</taxon>
        <taxon>Cheilostomatida</taxon>
        <taxon>Flustrina</taxon>
        <taxon>Buguloidea</taxon>
        <taxon>Bugulidae</taxon>
        <taxon>Bugula</taxon>
    </lineage>
</organism>
<gene>
    <name evidence="7" type="ORF">EB796_003103</name>
</gene>
<dbReference type="GO" id="GO:0015031">
    <property type="term" value="P:protein transport"/>
    <property type="evidence" value="ECO:0007669"/>
    <property type="project" value="InterPro"/>
</dbReference>
<feature type="transmembrane region" description="Helical" evidence="5">
    <location>
        <begin position="157"/>
        <end position="176"/>
    </location>
</feature>
<keyword evidence="4 5" id="KW-0472">Membrane</keyword>
<feature type="transmembrane region" description="Helical" evidence="5">
    <location>
        <begin position="188"/>
        <end position="207"/>
    </location>
</feature>
<evidence type="ECO:0000256" key="3">
    <source>
        <dbReference type="ARBA" id="ARBA00022989"/>
    </source>
</evidence>
<dbReference type="Proteomes" id="UP000593567">
    <property type="component" value="Unassembled WGS sequence"/>
</dbReference>
<dbReference type="PANTHER" id="PTHR10687:SF2">
    <property type="entry name" value="SECRETORY CARRIER-ASSOCIATED MEMBRANE PROTEIN"/>
    <property type="match status" value="1"/>
</dbReference>
<keyword evidence="5" id="KW-0813">Transport</keyword>
<feature type="compositionally biased region" description="Basic and acidic residues" evidence="6">
    <location>
        <begin position="86"/>
        <end position="112"/>
    </location>
</feature>
<comment type="similarity">
    <text evidence="5">Belongs to the SCAMP family.</text>
</comment>
<comment type="subcellular location">
    <subcellularLocation>
        <location evidence="1 5">Membrane</location>
        <topology evidence="1 5">Multi-pass membrane protein</topology>
    </subcellularLocation>
</comment>
<sequence length="348" mass="38172">MAAFDDSNPFADPEDSSVDTSGRTQAAPLDDYNPFAQQATAAASLPPPQVAPPVAAPAAATPARKEPFEDPPPYQPSAAQQVDTTELQRRQEELERKAAELQERENKLRERSMQGPKQNNFPPLPSCCPCKPCFFQDFELEIPAEFSKYVKLGYYTWIARSVYYLINFLISLGYIGTIQDSFVTGSTIGLALLFFLAFIPLSFLCWYRPLYKAFRSDSSISFFVFFTVSACQIISDIIAILGPSKTGYLGVLAAVDLLNNGAPVNKNLGYVILFVAAIAVPLLPLDLFLLIKVHRLYRTTDASFQKAQSEFTTGVLKNEGVRKAGAQLASDVATNAMSNNATASGNRY</sequence>
<evidence type="ECO:0000256" key="6">
    <source>
        <dbReference type="SAM" id="MobiDB-lite"/>
    </source>
</evidence>
<dbReference type="InterPro" id="IPR007273">
    <property type="entry name" value="SCAMP"/>
</dbReference>
<reference evidence="7" key="1">
    <citation type="submission" date="2020-06" db="EMBL/GenBank/DDBJ databases">
        <title>Draft genome of Bugula neritina, a colonial animal packing powerful symbionts and potential medicines.</title>
        <authorList>
            <person name="Rayko M."/>
        </authorList>
    </citation>
    <scope>NUCLEOTIDE SEQUENCE [LARGE SCALE GENOMIC DNA]</scope>
    <source>
        <strain evidence="7">Kwan_BN1</strain>
    </source>
</reference>
<feature type="transmembrane region" description="Helical" evidence="5">
    <location>
        <begin position="219"/>
        <end position="242"/>
    </location>
</feature>
<dbReference type="GO" id="GO:0032588">
    <property type="term" value="C:trans-Golgi network membrane"/>
    <property type="evidence" value="ECO:0007669"/>
    <property type="project" value="TreeGrafter"/>
</dbReference>
<evidence type="ECO:0000256" key="1">
    <source>
        <dbReference type="ARBA" id="ARBA00004141"/>
    </source>
</evidence>
<keyword evidence="2 5" id="KW-0812">Transmembrane</keyword>
<dbReference type="OrthoDB" id="242866at2759"/>
<evidence type="ECO:0000313" key="7">
    <source>
        <dbReference type="EMBL" id="KAF6038603.1"/>
    </source>
</evidence>
<dbReference type="AlphaFoldDB" id="A0A7J7KK23"/>
<name>A0A7J7KK23_BUGNE</name>
<comment type="caution">
    <text evidence="7">The sequence shown here is derived from an EMBL/GenBank/DDBJ whole genome shotgun (WGS) entry which is preliminary data.</text>
</comment>
<feature type="compositionally biased region" description="Pro residues" evidence="6">
    <location>
        <begin position="45"/>
        <end position="55"/>
    </location>
</feature>